<dbReference type="InterPro" id="IPR000515">
    <property type="entry name" value="MetI-like"/>
</dbReference>
<comment type="similarity">
    <text evidence="10">Belongs to the binding-protein-dependent transport system permease family. OppBC subfamily.</text>
</comment>
<evidence type="ECO:0000256" key="2">
    <source>
        <dbReference type="ARBA" id="ARBA00022448"/>
    </source>
</evidence>
<evidence type="ECO:0000256" key="10">
    <source>
        <dbReference type="ARBA" id="ARBA00024202"/>
    </source>
</evidence>
<dbReference type="CDD" id="cd06261">
    <property type="entry name" value="TM_PBP2"/>
    <property type="match status" value="1"/>
</dbReference>
<dbReference type="RefSeq" id="WP_149815211.1">
    <property type="nucleotide sequence ID" value="NZ_VUOA01000004.1"/>
</dbReference>
<comment type="caution">
    <text evidence="14">The sequence shown here is derived from an EMBL/GenBank/DDBJ whole genome shotgun (WGS) entry which is preliminary data.</text>
</comment>
<feature type="transmembrane region" description="Helical" evidence="12">
    <location>
        <begin position="340"/>
        <end position="363"/>
    </location>
</feature>
<gene>
    <name evidence="14" type="ORF">F0L46_01220</name>
</gene>
<evidence type="ECO:0000256" key="4">
    <source>
        <dbReference type="ARBA" id="ARBA00022519"/>
    </source>
</evidence>
<dbReference type="InterPro" id="IPR050366">
    <property type="entry name" value="BP-dependent_transpt_permease"/>
</dbReference>
<dbReference type="InterPro" id="IPR025966">
    <property type="entry name" value="OppC_N"/>
</dbReference>
<organism evidence="14 15">
    <name type="scientific">Salinarimonas soli</name>
    <dbReference type="NCBI Taxonomy" id="1638099"/>
    <lineage>
        <taxon>Bacteria</taxon>
        <taxon>Pseudomonadati</taxon>
        <taxon>Pseudomonadota</taxon>
        <taxon>Alphaproteobacteria</taxon>
        <taxon>Hyphomicrobiales</taxon>
        <taxon>Salinarimonadaceae</taxon>
        <taxon>Salinarimonas</taxon>
    </lineage>
</organism>
<keyword evidence="8 12" id="KW-1133">Transmembrane helix</keyword>
<keyword evidence="5 12" id="KW-0812">Transmembrane</keyword>
<feature type="transmembrane region" description="Helical" evidence="12">
    <location>
        <begin position="176"/>
        <end position="198"/>
    </location>
</feature>
<dbReference type="Gene3D" id="1.10.3720.10">
    <property type="entry name" value="MetI-like"/>
    <property type="match status" value="1"/>
</dbReference>
<keyword evidence="6" id="KW-0571">Peptide transport</keyword>
<dbReference type="GO" id="GO:0005886">
    <property type="term" value="C:plasma membrane"/>
    <property type="evidence" value="ECO:0007669"/>
    <property type="project" value="UniProtKB-SubCell"/>
</dbReference>
<evidence type="ECO:0000259" key="13">
    <source>
        <dbReference type="PROSITE" id="PS50928"/>
    </source>
</evidence>
<keyword evidence="9 12" id="KW-0472">Membrane</keyword>
<feature type="domain" description="ABC transmembrane type-1" evidence="13">
    <location>
        <begin position="174"/>
        <end position="363"/>
    </location>
</feature>
<evidence type="ECO:0000256" key="8">
    <source>
        <dbReference type="ARBA" id="ARBA00022989"/>
    </source>
</evidence>
<reference evidence="14 15" key="2">
    <citation type="submission" date="2019-09" db="EMBL/GenBank/DDBJ databases">
        <authorList>
            <person name="Jin C."/>
        </authorList>
    </citation>
    <scope>NUCLEOTIDE SEQUENCE [LARGE SCALE GENOMIC DNA]</scope>
    <source>
        <strain evidence="14 15">BN140002</strain>
    </source>
</reference>
<keyword evidence="7" id="KW-0653">Protein transport</keyword>
<dbReference type="Pfam" id="PF00528">
    <property type="entry name" value="BPD_transp_1"/>
    <property type="match status" value="1"/>
</dbReference>
<comment type="subcellular location">
    <subcellularLocation>
        <location evidence="1">Cell inner membrane</location>
        <topology evidence="1">Multi-pass membrane protein</topology>
    </subcellularLocation>
    <subcellularLocation>
        <location evidence="12">Cell membrane</location>
        <topology evidence="12">Multi-pass membrane protein</topology>
    </subcellularLocation>
</comment>
<dbReference type="GO" id="GO:0055085">
    <property type="term" value="P:transmembrane transport"/>
    <property type="evidence" value="ECO:0007669"/>
    <property type="project" value="InterPro"/>
</dbReference>
<dbReference type="PANTHER" id="PTHR43386:SF2">
    <property type="entry name" value="OLIGOPEPTIDE TRANSPORT SYSTEM PERMEASE PROTEIN OPPC"/>
    <property type="match status" value="1"/>
</dbReference>
<evidence type="ECO:0000313" key="14">
    <source>
        <dbReference type="EMBL" id="KAA2244152.1"/>
    </source>
</evidence>
<dbReference type="Proteomes" id="UP000323142">
    <property type="component" value="Unassembled WGS sequence"/>
</dbReference>
<keyword evidence="4" id="KW-0997">Cell inner membrane</keyword>
<reference evidence="14 15" key="1">
    <citation type="submission" date="2019-09" db="EMBL/GenBank/DDBJ databases">
        <title>Salinarimonas rosea gen. nov., sp. nov., a new member of the a-2 subgroup of the Proteobacteria.</title>
        <authorList>
            <person name="Liu J."/>
        </authorList>
    </citation>
    <scope>NUCLEOTIDE SEQUENCE [LARGE SCALE GENOMIC DNA]</scope>
    <source>
        <strain evidence="14 15">BN140002</strain>
    </source>
</reference>
<evidence type="ECO:0000256" key="9">
    <source>
        <dbReference type="ARBA" id="ARBA00023136"/>
    </source>
</evidence>
<dbReference type="OrthoDB" id="9805884at2"/>
<dbReference type="GO" id="GO:0015833">
    <property type="term" value="P:peptide transport"/>
    <property type="evidence" value="ECO:0007669"/>
    <property type="project" value="UniProtKB-KW"/>
</dbReference>
<dbReference type="SUPFAM" id="SSF161098">
    <property type="entry name" value="MetI-like"/>
    <property type="match status" value="1"/>
</dbReference>
<accession>A0A5B2W0K8</accession>
<proteinExistence type="inferred from homology"/>
<feature type="transmembrane region" description="Helical" evidence="12">
    <location>
        <begin position="295"/>
        <end position="320"/>
    </location>
</feature>
<dbReference type="PANTHER" id="PTHR43386">
    <property type="entry name" value="OLIGOPEPTIDE TRANSPORT SYSTEM PERMEASE PROTEIN APPC"/>
    <property type="match status" value="1"/>
</dbReference>
<evidence type="ECO:0000256" key="6">
    <source>
        <dbReference type="ARBA" id="ARBA00022856"/>
    </source>
</evidence>
<dbReference type="EMBL" id="VUOA01000004">
    <property type="protein sequence ID" value="KAA2244152.1"/>
    <property type="molecule type" value="Genomic_DNA"/>
</dbReference>
<sequence length="375" mass="40628">MTDAAALPVTAPVVGRSLWADARTRLLRNRAAVVSMVVLGLIALACLVGPALTGHAYDRVYPDYVRAPASLTAYPFPEQVIPAAERIAARARAKAEGATVANGAVRLALVAARPIDERLLAYFDRSDLFGPAKVLERQEEGRRLVVEAPIEYRTFLFGTDSNGRDLLTRTLIAGRVSLAIGLLATVVAILIGVVYGAVSGYAGGRVDLLMMRFVDILYALPFIFFVIMLVVFFGRNFVLMFIAVGAVEWLDMARIVRGQTLSIKRQEYVQAAQALGATPSGILRRHVIPNTLGPVIVYMTLLVPKVILLESFLSFLGLGVQEPLTSWGVLIAEGAKNIQGAAYMLVFPSLFLIATLFALNFIGDGLRDALDPKDR</sequence>
<evidence type="ECO:0000256" key="3">
    <source>
        <dbReference type="ARBA" id="ARBA00022475"/>
    </source>
</evidence>
<evidence type="ECO:0000256" key="1">
    <source>
        <dbReference type="ARBA" id="ARBA00004429"/>
    </source>
</evidence>
<dbReference type="InterPro" id="IPR035906">
    <property type="entry name" value="MetI-like_sf"/>
</dbReference>
<evidence type="ECO:0000256" key="11">
    <source>
        <dbReference type="ARBA" id="ARBA00072251"/>
    </source>
</evidence>
<feature type="transmembrane region" description="Helical" evidence="12">
    <location>
        <begin position="30"/>
        <end position="52"/>
    </location>
</feature>
<evidence type="ECO:0000256" key="12">
    <source>
        <dbReference type="RuleBase" id="RU363032"/>
    </source>
</evidence>
<evidence type="ECO:0000256" key="7">
    <source>
        <dbReference type="ARBA" id="ARBA00022927"/>
    </source>
</evidence>
<keyword evidence="2 12" id="KW-0813">Transport</keyword>
<name>A0A5B2W0K8_9HYPH</name>
<evidence type="ECO:0000256" key="5">
    <source>
        <dbReference type="ARBA" id="ARBA00022692"/>
    </source>
</evidence>
<feature type="transmembrane region" description="Helical" evidence="12">
    <location>
        <begin position="218"/>
        <end position="247"/>
    </location>
</feature>
<protein>
    <recommendedName>
        <fullName evidence="11">Oligopeptide transport system permease protein OppC</fullName>
    </recommendedName>
</protein>
<keyword evidence="3" id="KW-1003">Cell membrane</keyword>
<keyword evidence="15" id="KW-1185">Reference proteome</keyword>
<dbReference type="AlphaFoldDB" id="A0A5B2W0K8"/>
<dbReference type="Pfam" id="PF12911">
    <property type="entry name" value="OppC_N"/>
    <property type="match status" value="1"/>
</dbReference>
<dbReference type="GO" id="GO:0015031">
    <property type="term" value="P:protein transport"/>
    <property type="evidence" value="ECO:0007669"/>
    <property type="project" value="UniProtKB-KW"/>
</dbReference>
<dbReference type="PROSITE" id="PS50928">
    <property type="entry name" value="ABC_TM1"/>
    <property type="match status" value="1"/>
</dbReference>
<evidence type="ECO:0000313" key="15">
    <source>
        <dbReference type="Proteomes" id="UP000323142"/>
    </source>
</evidence>